<name>A0A1R2CPA6_9CILI</name>
<dbReference type="EMBL" id="MPUH01000094">
    <property type="protein sequence ID" value="OMJ90839.1"/>
    <property type="molecule type" value="Genomic_DNA"/>
</dbReference>
<gene>
    <name evidence="1" type="ORF">SteCoe_6708</name>
</gene>
<keyword evidence="2" id="KW-1185">Reference proteome</keyword>
<dbReference type="AlphaFoldDB" id="A0A1R2CPA6"/>
<comment type="caution">
    <text evidence="1">The sequence shown here is derived from an EMBL/GenBank/DDBJ whole genome shotgun (WGS) entry which is preliminary data.</text>
</comment>
<evidence type="ECO:0000313" key="1">
    <source>
        <dbReference type="EMBL" id="OMJ90839.1"/>
    </source>
</evidence>
<evidence type="ECO:0008006" key="3">
    <source>
        <dbReference type="Google" id="ProtNLM"/>
    </source>
</evidence>
<protein>
    <recommendedName>
        <fullName evidence="3">START domain-containing protein</fullName>
    </recommendedName>
</protein>
<dbReference type="InterPro" id="IPR023393">
    <property type="entry name" value="START-like_dom_sf"/>
</dbReference>
<sequence length="229" mass="26914">MGCCETHDTSSLLSPYYNSKSSSILLTEKRPSKGNKKVTFDISFTNYRHLDIKEDSLEPIPWYYTELQIDTSQWQMHNDSKGIKLKYQVVDDKLYANTMITLKSQISYEDIICLINNPKYRMKWDTDMLKMEILFGDANMDSTLSMSKKTHPSAQLFDRVVRKYRDLYIISCVPYDDALKGNYFLIVIFVNCKLEMLYKESAKDFRSNMENKFLWAQRLSEELVAHGKH</sequence>
<dbReference type="Gene3D" id="3.30.530.20">
    <property type="match status" value="1"/>
</dbReference>
<evidence type="ECO:0000313" key="2">
    <source>
        <dbReference type="Proteomes" id="UP000187209"/>
    </source>
</evidence>
<reference evidence="1 2" key="1">
    <citation type="submission" date="2016-11" db="EMBL/GenBank/DDBJ databases">
        <title>The macronuclear genome of Stentor coeruleus: a giant cell with tiny introns.</title>
        <authorList>
            <person name="Slabodnick M."/>
            <person name="Ruby J.G."/>
            <person name="Reiff S.B."/>
            <person name="Swart E.C."/>
            <person name="Gosai S."/>
            <person name="Prabakaran S."/>
            <person name="Witkowska E."/>
            <person name="Larue G.E."/>
            <person name="Fisher S."/>
            <person name="Freeman R.M."/>
            <person name="Gunawardena J."/>
            <person name="Chu W."/>
            <person name="Stover N.A."/>
            <person name="Gregory B.D."/>
            <person name="Nowacki M."/>
            <person name="Derisi J."/>
            <person name="Roy S.W."/>
            <person name="Marshall W.F."/>
            <person name="Sood P."/>
        </authorList>
    </citation>
    <scope>NUCLEOTIDE SEQUENCE [LARGE SCALE GENOMIC DNA]</scope>
    <source>
        <strain evidence="1">WM001</strain>
    </source>
</reference>
<accession>A0A1R2CPA6</accession>
<proteinExistence type="predicted"/>
<organism evidence="1 2">
    <name type="scientific">Stentor coeruleus</name>
    <dbReference type="NCBI Taxonomy" id="5963"/>
    <lineage>
        <taxon>Eukaryota</taxon>
        <taxon>Sar</taxon>
        <taxon>Alveolata</taxon>
        <taxon>Ciliophora</taxon>
        <taxon>Postciliodesmatophora</taxon>
        <taxon>Heterotrichea</taxon>
        <taxon>Heterotrichida</taxon>
        <taxon>Stentoridae</taxon>
        <taxon>Stentor</taxon>
    </lineage>
</organism>
<dbReference type="SUPFAM" id="SSF55961">
    <property type="entry name" value="Bet v1-like"/>
    <property type="match status" value="1"/>
</dbReference>
<dbReference type="Proteomes" id="UP000187209">
    <property type="component" value="Unassembled WGS sequence"/>
</dbReference>